<sequence length="710" mass="81251">MANRMSDFPSEPCPWLLYRSVHQQIFYSLSKPHKIYLKRIPALLENSPLLAHPSGWFLLSQQDTTHFSLWNPTISDSFIHLPPLSFKPTPKISQYFLSSPPGDPDCKVLLFDDVLGSIIVIRPDSPHNKEWTRIQYAESEYLPRCAFFNGKLYGFTSNGRRRQLVTLDVDEGNNLVIESLCYMPEIPTREYRFTHKLVECCGELLYVYIVFGGSRLNEFSGVHVFRLDFGGMSWERSESLMGQAVFLDAVGASSFDPAFGRGIEADSVYFKVNLPTKEGLYSFNLTDGCLSVIPPCPIVPSSSWRSTMIFVPHDVRLSHNSTLPTGKEEQGEIFYGKEDVSDTEIVQKQETSLLDLPLESLTIIADCLNLFDYLNFRATCQDCRLIPKLQHRQALQKFKTCHSSSSTMWLLLSVNDKTAFKFVDPVHDTSFLMSVPESLKGNMVRYSKNGWLLMSDGESSMSFLNPFTEEIIRLPATPEWIDISSYALAFSSLPTSPDCIIVGCRALPTTKISDLSIIHTTMEEHSEWLHFILEYYGVFWFHNSSLVLYEKSFYLLGLHGKLSILKYEDEIDLEPDWTISWDILEKPETLCGSFDQSFLLECDGRLVSIFVGEMGKWLLVFSLDLTEMHWKKVENIGNYVIYVSRSSSVAIEARIMGTNNRIYFPRFRDNCILYYSLETKKFHFDGQGTVESFYDTKEPILATWIEPLCS</sequence>
<comment type="caution">
    <text evidence="2">The sequence shown here is derived from an EMBL/GenBank/DDBJ whole genome shotgun (WGS) entry which is preliminary data.</text>
</comment>
<evidence type="ECO:0000259" key="1">
    <source>
        <dbReference type="Pfam" id="PF03478"/>
    </source>
</evidence>
<proteinExistence type="predicted"/>
<feature type="domain" description="KIB1-4 beta-propeller" evidence="1">
    <location>
        <begin position="26"/>
        <end position="271"/>
    </location>
</feature>
<evidence type="ECO:0000313" key="2">
    <source>
        <dbReference type="EMBL" id="KAF7831164.1"/>
    </source>
</evidence>
<name>A0A834U4J0_9FABA</name>
<keyword evidence="3" id="KW-1185">Reference proteome</keyword>
<dbReference type="AlphaFoldDB" id="A0A834U4J0"/>
<accession>A0A834U4J0</accession>
<dbReference type="InterPro" id="IPR005174">
    <property type="entry name" value="KIB1-4_b-propeller"/>
</dbReference>
<dbReference type="EMBL" id="JAAIUW010000005">
    <property type="protein sequence ID" value="KAF7831164.1"/>
    <property type="molecule type" value="Genomic_DNA"/>
</dbReference>
<dbReference type="SUPFAM" id="SSF50965">
    <property type="entry name" value="Galactose oxidase, central domain"/>
    <property type="match status" value="1"/>
</dbReference>
<evidence type="ECO:0000313" key="3">
    <source>
        <dbReference type="Proteomes" id="UP000634136"/>
    </source>
</evidence>
<dbReference type="InterPro" id="IPR011043">
    <property type="entry name" value="Gal_Oxase/kelch_b-propeller"/>
</dbReference>
<reference evidence="2" key="1">
    <citation type="submission" date="2020-09" db="EMBL/GenBank/DDBJ databases">
        <title>Genome-Enabled Discovery of Anthraquinone Biosynthesis in Senna tora.</title>
        <authorList>
            <person name="Kang S.-H."/>
            <person name="Pandey R.P."/>
            <person name="Lee C.-M."/>
            <person name="Sim J.-S."/>
            <person name="Jeong J.-T."/>
            <person name="Choi B.-S."/>
            <person name="Jung M."/>
            <person name="Ginzburg D."/>
            <person name="Zhao K."/>
            <person name="Won S.Y."/>
            <person name="Oh T.-J."/>
            <person name="Yu Y."/>
            <person name="Kim N.-H."/>
            <person name="Lee O.R."/>
            <person name="Lee T.-H."/>
            <person name="Bashyal P."/>
            <person name="Kim T.-S."/>
            <person name="Lee W.-H."/>
            <person name="Kawkins C."/>
            <person name="Kim C.-K."/>
            <person name="Kim J.S."/>
            <person name="Ahn B.O."/>
            <person name="Rhee S.Y."/>
            <person name="Sohng J.K."/>
        </authorList>
    </citation>
    <scope>NUCLEOTIDE SEQUENCE</scope>
    <source>
        <tissue evidence="2">Leaf</tissue>
    </source>
</reference>
<dbReference type="Proteomes" id="UP000634136">
    <property type="component" value="Unassembled WGS sequence"/>
</dbReference>
<dbReference type="Pfam" id="PF03478">
    <property type="entry name" value="Beta-prop_KIB1-4"/>
    <property type="match status" value="2"/>
</dbReference>
<organism evidence="2 3">
    <name type="scientific">Senna tora</name>
    <dbReference type="NCBI Taxonomy" id="362788"/>
    <lineage>
        <taxon>Eukaryota</taxon>
        <taxon>Viridiplantae</taxon>
        <taxon>Streptophyta</taxon>
        <taxon>Embryophyta</taxon>
        <taxon>Tracheophyta</taxon>
        <taxon>Spermatophyta</taxon>
        <taxon>Magnoliopsida</taxon>
        <taxon>eudicotyledons</taxon>
        <taxon>Gunneridae</taxon>
        <taxon>Pentapetalae</taxon>
        <taxon>rosids</taxon>
        <taxon>fabids</taxon>
        <taxon>Fabales</taxon>
        <taxon>Fabaceae</taxon>
        <taxon>Caesalpinioideae</taxon>
        <taxon>Cassia clade</taxon>
        <taxon>Senna</taxon>
    </lineage>
</organism>
<dbReference type="PANTHER" id="PTHR33127:SF35">
    <property type="entry name" value="F-BOX DOMAIN-CONTAINING PROTEIN"/>
    <property type="match status" value="1"/>
</dbReference>
<gene>
    <name evidence="2" type="ORF">G2W53_013497</name>
</gene>
<feature type="domain" description="KIB1-4 beta-propeller" evidence="1">
    <location>
        <begin position="428"/>
        <end position="669"/>
    </location>
</feature>
<dbReference type="OrthoDB" id="1337106at2759"/>
<dbReference type="PANTHER" id="PTHR33127">
    <property type="entry name" value="TRANSMEMBRANE PROTEIN"/>
    <property type="match status" value="1"/>
</dbReference>
<protein>
    <submittedName>
        <fullName evidence="2">F-box/kelch-repeat protein</fullName>
    </submittedName>
</protein>